<keyword evidence="1" id="KW-0472">Membrane</keyword>
<dbReference type="EMBL" id="NDXJ01000005">
    <property type="protein sequence ID" value="OSP89579.1"/>
    <property type="molecule type" value="Genomic_DNA"/>
</dbReference>
<comment type="caution">
    <text evidence="2">The sequence shown here is derived from an EMBL/GenBank/DDBJ whole genome shotgun (WGS) entry which is preliminary data.</text>
</comment>
<reference evidence="2 3" key="1">
    <citation type="submission" date="2017-04" db="EMBL/GenBank/DDBJ databases">
        <title>The genome sequence of Weissella cibaria isolated from wild Drosophila.</title>
        <authorList>
            <person name="Ricks N.J."/>
            <person name="Carroll C."/>
            <person name="Walters A."/>
            <person name="Newell P.D."/>
            <person name="Chaston J.M."/>
        </authorList>
    </citation>
    <scope>NUCLEOTIDE SEQUENCE [LARGE SCALE GENOMIC DNA]</scope>
    <source>
        <strain evidence="2 3">DmW_103</strain>
    </source>
</reference>
<proteinExistence type="predicted"/>
<feature type="transmembrane region" description="Helical" evidence="1">
    <location>
        <begin position="110"/>
        <end position="129"/>
    </location>
</feature>
<dbReference type="Proteomes" id="UP000193588">
    <property type="component" value="Unassembled WGS sequence"/>
</dbReference>
<feature type="transmembrane region" description="Helical" evidence="1">
    <location>
        <begin position="55"/>
        <end position="75"/>
    </location>
</feature>
<evidence type="ECO:0000313" key="2">
    <source>
        <dbReference type="EMBL" id="OSP89579.1"/>
    </source>
</evidence>
<name>A0A1X4JLG9_9LACO</name>
<evidence type="ECO:0000256" key="1">
    <source>
        <dbReference type="SAM" id="Phobius"/>
    </source>
</evidence>
<dbReference type="RefSeq" id="WP_085637861.1">
    <property type="nucleotide sequence ID" value="NZ_NDXJ01000005.1"/>
</dbReference>
<keyword evidence="1" id="KW-0812">Transmembrane</keyword>
<feature type="transmembrane region" description="Helical" evidence="1">
    <location>
        <begin position="81"/>
        <end position="103"/>
    </location>
</feature>
<dbReference type="InterPro" id="IPR025671">
    <property type="entry name" value="HXXEE"/>
</dbReference>
<protein>
    <recommendedName>
        <fullName evidence="4">HXXEE domain-containing protein</fullName>
    </recommendedName>
</protein>
<evidence type="ECO:0000313" key="3">
    <source>
        <dbReference type="Proteomes" id="UP000193588"/>
    </source>
</evidence>
<accession>A0A1X4JLG9</accession>
<dbReference type="Pfam" id="PF13787">
    <property type="entry name" value="HXXEE"/>
    <property type="match status" value="1"/>
</dbReference>
<dbReference type="AlphaFoldDB" id="A0A1X4JLG9"/>
<sequence>MSALKIIVWMLPIIFMIHDFEEIVFVEAWKRRQKHRLSVLGEKAPFNDLGSTPSFSIGVLLEFIVFSGIAGFAAISNNYYVWLGLFFGFAGHLVVHCIMAVNFKGYVPGLYTSLPFLPVSIGIIVFAISRLEMSIFEIGSSFLLGAIIMLGMVKLLHLLMDNFETWLTVWSKPR</sequence>
<feature type="transmembrane region" description="Helical" evidence="1">
    <location>
        <begin position="135"/>
        <end position="156"/>
    </location>
</feature>
<evidence type="ECO:0008006" key="4">
    <source>
        <dbReference type="Google" id="ProtNLM"/>
    </source>
</evidence>
<feature type="transmembrane region" description="Helical" evidence="1">
    <location>
        <begin position="6"/>
        <end position="26"/>
    </location>
</feature>
<keyword evidence="1" id="KW-1133">Transmembrane helix</keyword>
<gene>
    <name evidence="2" type="ORF">B9D04_03400</name>
</gene>
<organism evidence="2 3">
    <name type="scientific">Weissella cibaria</name>
    <dbReference type="NCBI Taxonomy" id="137591"/>
    <lineage>
        <taxon>Bacteria</taxon>
        <taxon>Bacillati</taxon>
        <taxon>Bacillota</taxon>
        <taxon>Bacilli</taxon>
        <taxon>Lactobacillales</taxon>
        <taxon>Lactobacillaceae</taxon>
        <taxon>Weissella</taxon>
    </lineage>
</organism>